<keyword evidence="3" id="KW-1185">Reference proteome</keyword>
<dbReference type="SUPFAM" id="SSF55811">
    <property type="entry name" value="Nudix"/>
    <property type="match status" value="1"/>
</dbReference>
<dbReference type="InterPro" id="IPR000086">
    <property type="entry name" value="NUDIX_hydrolase_dom"/>
</dbReference>
<comment type="caution">
    <text evidence="2">The sequence shown here is derived from an EMBL/GenBank/DDBJ whole genome shotgun (WGS) entry which is preliminary data.</text>
</comment>
<feature type="domain" description="Nudix hydrolase" evidence="1">
    <location>
        <begin position="20"/>
        <end position="173"/>
    </location>
</feature>
<accession>A0A841EFF0</accession>
<evidence type="ECO:0000313" key="2">
    <source>
        <dbReference type="EMBL" id="MBB6001875.1"/>
    </source>
</evidence>
<dbReference type="CDD" id="cd18873">
    <property type="entry name" value="NUDIX_NadM_like"/>
    <property type="match status" value="1"/>
</dbReference>
<dbReference type="EMBL" id="JACHKT010000002">
    <property type="protein sequence ID" value="MBB6001875.1"/>
    <property type="molecule type" value="Genomic_DNA"/>
</dbReference>
<protein>
    <submittedName>
        <fullName evidence="2">ADP-ribose pyrophosphatase YjhB (NUDIX family)</fullName>
    </submittedName>
</protein>
<dbReference type="PANTHER" id="PTHR43736:SF4">
    <property type="entry name" value="SLR1690 PROTEIN"/>
    <property type="match status" value="1"/>
</dbReference>
<dbReference type="InterPro" id="IPR036390">
    <property type="entry name" value="WH_DNA-bd_sf"/>
</dbReference>
<dbReference type="SUPFAM" id="SSF46785">
    <property type="entry name" value="Winged helix' DNA-binding domain"/>
    <property type="match status" value="1"/>
</dbReference>
<dbReference type="PROSITE" id="PS51462">
    <property type="entry name" value="NUDIX"/>
    <property type="match status" value="1"/>
</dbReference>
<dbReference type="InterPro" id="IPR015797">
    <property type="entry name" value="NUDIX_hydrolase-like_dom_sf"/>
</dbReference>
<name>A0A841EFF0_9BACT</name>
<dbReference type="InterPro" id="IPR036388">
    <property type="entry name" value="WH-like_DNA-bd_sf"/>
</dbReference>
<dbReference type="Gene3D" id="3.90.79.10">
    <property type="entry name" value="Nucleoside Triphosphate Pyrophosphohydrolase"/>
    <property type="match status" value="1"/>
</dbReference>
<dbReference type="AlphaFoldDB" id="A0A841EFF0"/>
<gene>
    <name evidence="2" type="ORF">HNP25_000515</name>
</gene>
<reference evidence="2 3" key="1">
    <citation type="submission" date="2020-08" db="EMBL/GenBank/DDBJ databases">
        <title>Functional genomics of gut bacteria from endangered species of beetles.</title>
        <authorList>
            <person name="Carlos-Shanley C."/>
        </authorList>
    </citation>
    <scope>NUCLEOTIDE SEQUENCE [LARGE SCALE GENOMIC DNA]</scope>
    <source>
        <strain evidence="2 3">S00070</strain>
    </source>
</reference>
<evidence type="ECO:0000259" key="1">
    <source>
        <dbReference type="PROSITE" id="PS51462"/>
    </source>
</evidence>
<proteinExistence type="predicted"/>
<dbReference type="RefSeq" id="WP_184129767.1">
    <property type="nucleotide sequence ID" value="NZ_JACHKT010000002.1"/>
</dbReference>
<dbReference type="Pfam" id="PF21906">
    <property type="entry name" value="WHD_NrtR"/>
    <property type="match status" value="1"/>
</dbReference>
<sequence>MSENNTSPKYVKTAKESGFLAHIAYDSVIFGFDGSTLKILISGYSNTKLFALPGGFVKESESLDDAVRRGLYDRTGLENIYLEQFHTFGSLERYIPATIEKIMLSNGHLKAGENHWLLERFISVGYYALINFNEVKPKPDELSDSCEWYPINELPPLMLDHHEIVQKALETLRGNINKKLVGANLLPEKFTMKQYQQVYEAILGENIRRTTFQRQILGLEILKRHEKQFLGKSHKAPFLYSFIK</sequence>
<dbReference type="Gene3D" id="1.10.10.10">
    <property type="entry name" value="Winged helix-like DNA-binding domain superfamily/Winged helix DNA-binding domain"/>
    <property type="match status" value="1"/>
</dbReference>
<organism evidence="2 3">
    <name type="scientific">Arcicella rosea</name>
    <dbReference type="NCBI Taxonomy" id="502909"/>
    <lineage>
        <taxon>Bacteria</taxon>
        <taxon>Pseudomonadati</taxon>
        <taxon>Bacteroidota</taxon>
        <taxon>Cytophagia</taxon>
        <taxon>Cytophagales</taxon>
        <taxon>Flectobacillaceae</taxon>
        <taxon>Arcicella</taxon>
    </lineage>
</organism>
<evidence type="ECO:0000313" key="3">
    <source>
        <dbReference type="Proteomes" id="UP000524404"/>
    </source>
</evidence>
<dbReference type="InterPro" id="IPR054105">
    <property type="entry name" value="WHD_NrtR"/>
</dbReference>
<dbReference type="PANTHER" id="PTHR43736">
    <property type="entry name" value="ADP-RIBOSE PYROPHOSPHATASE"/>
    <property type="match status" value="1"/>
</dbReference>
<dbReference type="Proteomes" id="UP000524404">
    <property type="component" value="Unassembled WGS sequence"/>
</dbReference>
<dbReference type="Pfam" id="PF00293">
    <property type="entry name" value="NUDIX"/>
    <property type="match status" value="1"/>
</dbReference>